<proteinExistence type="predicted"/>
<organism evidence="1 2">
    <name type="scientific">Aureibacter tunicatorum</name>
    <dbReference type="NCBI Taxonomy" id="866807"/>
    <lineage>
        <taxon>Bacteria</taxon>
        <taxon>Pseudomonadati</taxon>
        <taxon>Bacteroidota</taxon>
        <taxon>Cytophagia</taxon>
        <taxon>Cytophagales</taxon>
        <taxon>Persicobacteraceae</taxon>
        <taxon>Aureibacter</taxon>
    </lineage>
</organism>
<protein>
    <submittedName>
        <fullName evidence="1">Ubiquinone biosynthesis protein Coq4</fullName>
    </submittedName>
</protein>
<evidence type="ECO:0000313" key="2">
    <source>
        <dbReference type="Proteomes" id="UP001185092"/>
    </source>
</evidence>
<dbReference type="RefSeq" id="WP_309936481.1">
    <property type="nucleotide sequence ID" value="NZ_AP025305.1"/>
</dbReference>
<dbReference type="EMBL" id="JAVDQD010000001">
    <property type="protein sequence ID" value="MDR6237047.1"/>
    <property type="molecule type" value="Genomic_DNA"/>
</dbReference>
<comment type="caution">
    <text evidence="1">The sequence shown here is derived from an EMBL/GenBank/DDBJ whole genome shotgun (WGS) entry which is preliminary data.</text>
</comment>
<evidence type="ECO:0000313" key="1">
    <source>
        <dbReference type="EMBL" id="MDR6237047.1"/>
    </source>
</evidence>
<dbReference type="AlphaFoldDB" id="A0AAE3XHR8"/>
<sequence length="345" mass="39165">MELLKLSEANKRDTLSLMLGVATAQGSLELHKIHQQTIEAIGRHVLGIDVKLDELPNNFDMAENIADSKIQEELLHLVGPLIFLETEDKKRRIEALEQLATLWKHKDGLIKSIHKAVEGHKTAILMCEFRATKAETGASALYQSFYYLATKLHLVQHRKVYERYQKYGQYPEGSFGKTLYNYYMDNEFSLPGSPGAELNDILVKHDMHHVLSGYDTSPLGEICVLAFDGAMSKVDFSAQISAATAQFQIGYTIADPTVNSWVNQFKPEMVYEAYQRGKECSVNYIDANMDLTPYLQMPIKEVRKQFNISEEGMLVQTDKDKWCSVYGPPSKRKNPDLIKYGKSIQ</sequence>
<name>A0AAE3XHR8_9BACT</name>
<keyword evidence="1" id="KW-0830">Ubiquinone</keyword>
<reference evidence="1" key="1">
    <citation type="submission" date="2023-07" db="EMBL/GenBank/DDBJ databases">
        <title>Genomic Encyclopedia of Type Strains, Phase IV (KMG-IV): sequencing the most valuable type-strain genomes for metagenomic binning, comparative biology and taxonomic classification.</title>
        <authorList>
            <person name="Goeker M."/>
        </authorList>
    </citation>
    <scope>NUCLEOTIDE SEQUENCE</scope>
    <source>
        <strain evidence="1">DSM 26174</strain>
    </source>
</reference>
<accession>A0AAE3XHR8</accession>
<gene>
    <name evidence="1" type="ORF">HNQ88_000023</name>
</gene>
<dbReference type="Proteomes" id="UP001185092">
    <property type="component" value="Unassembled WGS sequence"/>
</dbReference>
<keyword evidence="2" id="KW-1185">Reference proteome</keyword>